<accession>A0A9P4L9R6</accession>
<dbReference type="Proteomes" id="UP000800039">
    <property type="component" value="Unassembled WGS sequence"/>
</dbReference>
<dbReference type="InterPro" id="IPR036020">
    <property type="entry name" value="WW_dom_sf"/>
</dbReference>
<keyword evidence="9" id="KW-1185">Reference proteome</keyword>
<dbReference type="PANTHER" id="PTHR10657">
    <property type="entry name" value="PEPTIDYL-PROLYL CIS-TRANS ISOMERASE"/>
    <property type="match status" value="1"/>
</dbReference>
<protein>
    <recommendedName>
        <fullName evidence="5">Peptidyl-prolyl cis-trans isomerase</fullName>
        <ecNumber evidence="5">5.2.1.8</ecNumber>
    </recommendedName>
</protein>
<evidence type="ECO:0000313" key="8">
    <source>
        <dbReference type="EMBL" id="KAF1847310.1"/>
    </source>
</evidence>
<evidence type="ECO:0000256" key="5">
    <source>
        <dbReference type="RuleBase" id="RU363014"/>
    </source>
</evidence>
<evidence type="ECO:0000259" key="7">
    <source>
        <dbReference type="PROSITE" id="PS50198"/>
    </source>
</evidence>
<dbReference type="PANTHER" id="PTHR10657:SF4">
    <property type="entry name" value="PEPTIDYL-PROLYL CIS-TRANS ISOMERASE-RELATED"/>
    <property type="match status" value="1"/>
</dbReference>
<dbReference type="OrthoDB" id="2530521at2759"/>
<dbReference type="Pfam" id="PF00639">
    <property type="entry name" value="Rotamase"/>
    <property type="match status" value="1"/>
</dbReference>
<dbReference type="InterPro" id="IPR051370">
    <property type="entry name" value="PPIase_Pin1"/>
</dbReference>
<dbReference type="Gene3D" id="2.20.70.10">
    <property type="match status" value="1"/>
</dbReference>
<evidence type="ECO:0000313" key="9">
    <source>
        <dbReference type="Proteomes" id="UP000800039"/>
    </source>
</evidence>
<feature type="domain" description="WW" evidence="6">
    <location>
        <begin position="53"/>
        <end position="87"/>
    </location>
</feature>
<keyword evidence="2 4" id="KW-0697">Rotamase</keyword>
<dbReference type="GO" id="GO:0060261">
    <property type="term" value="P:positive regulation of transcription initiation by RNA polymerase II"/>
    <property type="evidence" value="ECO:0007669"/>
    <property type="project" value="UniProtKB-ARBA"/>
</dbReference>
<dbReference type="InterPro" id="IPR000297">
    <property type="entry name" value="PPIase_PpiC"/>
</dbReference>
<dbReference type="GO" id="GO:0005829">
    <property type="term" value="C:cytosol"/>
    <property type="evidence" value="ECO:0007669"/>
    <property type="project" value="TreeGrafter"/>
</dbReference>
<dbReference type="FunFam" id="3.10.50.40:FF:000026">
    <property type="entry name" value="Peptidyl-prolyl cis-trans isomerase"/>
    <property type="match status" value="1"/>
</dbReference>
<evidence type="ECO:0000256" key="4">
    <source>
        <dbReference type="PROSITE-ProRule" id="PRU00278"/>
    </source>
</evidence>
<organism evidence="8 9">
    <name type="scientific">Cucurbitaria berberidis CBS 394.84</name>
    <dbReference type="NCBI Taxonomy" id="1168544"/>
    <lineage>
        <taxon>Eukaryota</taxon>
        <taxon>Fungi</taxon>
        <taxon>Dikarya</taxon>
        <taxon>Ascomycota</taxon>
        <taxon>Pezizomycotina</taxon>
        <taxon>Dothideomycetes</taxon>
        <taxon>Pleosporomycetidae</taxon>
        <taxon>Pleosporales</taxon>
        <taxon>Pleosporineae</taxon>
        <taxon>Cucurbitariaceae</taxon>
        <taxon>Cucurbitaria</taxon>
    </lineage>
</organism>
<dbReference type="EC" id="5.2.1.8" evidence="5"/>
<dbReference type="PROSITE" id="PS01159">
    <property type="entry name" value="WW_DOMAIN_1"/>
    <property type="match status" value="1"/>
</dbReference>
<feature type="domain" description="PpiC" evidence="7">
    <location>
        <begin position="115"/>
        <end position="233"/>
    </location>
</feature>
<dbReference type="SUPFAM" id="SSF54534">
    <property type="entry name" value="FKBP-like"/>
    <property type="match status" value="1"/>
</dbReference>
<dbReference type="GeneID" id="63855782"/>
<dbReference type="GO" id="GO:0003755">
    <property type="term" value="F:peptidyl-prolyl cis-trans isomerase activity"/>
    <property type="evidence" value="ECO:0007669"/>
    <property type="project" value="UniProtKB-UniRule"/>
</dbReference>
<evidence type="ECO:0000256" key="2">
    <source>
        <dbReference type="ARBA" id="ARBA00023110"/>
    </source>
</evidence>
<dbReference type="InterPro" id="IPR001202">
    <property type="entry name" value="WW_dom"/>
</dbReference>
<dbReference type="PROSITE" id="PS50198">
    <property type="entry name" value="PPIC_PPIASE_2"/>
    <property type="match status" value="1"/>
</dbReference>
<sequence length="233" mass="25588">MVDQPPPTTSLQPQLSLLNSLTTPPPARTHHINLTVSIEPPKIQIAVMSSGETGLPEGWEVRRSNTKNLPYYFHAQTKDSRWEPPAGTDSETLKNYMASHHSSKGVVPAPFAPTEGKIRCAHLLVKHRDSRRPASWREPKITRSQEEARDLIEGYQAQIRAYEEGAGDNASSLSELATTESDCSSARKGGDLGFFGKGDMQKEFELAAFALKKGEVSGIVETASGIHLIQRLE</sequence>
<dbReference type="PROSITE" id="PS50020">
    <property type="entry name" value="WW_DOMAIN_2"/>
    <property type="match status" value="1"/>
</dbReference>
<dbReference type="RefSeq" id="XP_040789873.1">
    <property type="nucleotide sequence ID" value="XM_040938526.1"/>
</dbReference>
<name>A0A9P4L9R6_9PLEO</name>
<keyword evidence="3 4" id="KW-0413">Isomerase</keyword>
<dbReference type="GO" id="GO:0005634">
    <property type="term" value="C:nucleus"/>
    <property type="evidence" value="ECO:0007669"/>
    <property type="project" value="TreeGrafter"/>
</dbReference>
<dbReference type="AlphaFoldDB" id="A0A9P4L9R6"/>
<dbReference type="SUPFAM" id="SSF51045">
    <property type="entry name" value="WW domain"/>
    <property type="match status" value="1"/>
</dbReference>
<comment type="catalytic activity">
    <reaction evidence="1 5">
        <text>[protein]-peptidylproline (omega=180) = [protein]-peptidylproline (omega=0)</text>
        <dbReference type="Rhea" id="RHEA:16237"/>
        <dbReference type="Rhea" id="RHEA-COMP:10747"/>
        <dbReference type="Rhea" id="RHEA-COMP:10748"/>
        <dbReference type="ChEBI" id="CHEBI:83833"/>
        <dbReference type="ChEBI" id="CHEBI:83834"/>
        <dbReference type="EC" id="5.2.1.8"/>
    </reaction>
</comment>
<reference evidence="8" key="1">
    <citation type="submission" date="2020-01" db="EMBL/GenBank/DDBJ databases">
        <authorList>
            <consortium name="DOE Joint Genome Institute"/>
            <person name="Haridas S."/>
            <person name="Albert R."/>
            <person name="Binder M."/>
            <person name="Bloem J."/>
            <person name="Labutti K."/>
            <person name="Salamov A."/>
            <person name="Andreopoulos B."/>
            <person name="Baker S.E."/>
            <person name="Barry K."/>
            <person name="Bills G."/>
            <person name="Bluhm B.H."/>
            <person name="Cannon C."/>
            <person name="Castanera R."/>
            <person name="Culley D.E."/>
            <person name="Daum C."/>
            <person name="Ezra D."/>
            <person name="Gonzalez J.B."/>
            <person name="Henrissat B."/>
            <person name="Kuo A."/>
            <person name="Liang C."/>
            <person name="Lipzen A."/>
            <person name="Lutzoni F."/>
            <person name="Magnuson J."/>
            <person name="Mondo S."/>
            <person name="Nolan M."/>
            <person name="Ohm R."/>
            <person name="Pangilinan J."/>
            <person name="Park H.-J."/>
            <person name="Ramirez L."/>
            <person name="Alfaro M."/>
            <person name="Sun H."/>
            <person name="Tritt A."/>
            <person name="Yoshinaga Y."/>
            <person name="Zwiers L.-H."/>
            <person name="Turgeon B.G."/>
            <person name="Goodwin S.B."/>
            <person name="Spatafora J.W."/>
            <person name="Crous P.W."/>
            <person name="Grigoriev I.V."/>
        </authorList>
    </citation>
    <scope>NUCLEOTIDE SEQUENCE</scope>
    <source>
        <strain evidence="8">CBS 394.84</strain>
    </source>
</reference>
<gene>
    <name evidence="8" type="ORF">K460DRAFT_56637</name>
</gene>
<proteinExistence type="predicted"/>
<comment type="caution">
    <text evidence="8">The sequence shown here is derived from an EMBL/GenBank/DDBJ whole genome shotgun (WGS) entry which is preliminary data.</text>
</comment>
<dbReference type="CDD" id="cd00201">
    <property type="entry name" value="WW"/>
    <property type="match status" value="1"/>
</dbReference>
<dbReference type="EMBL" id="ML976615">
    <property type="protein sequence ID" value="KAF1847310.1"/>
    <property type="molecule type" value="Genomic_DNA"/>
</dbReference>
<evidence type="ECO:0000259" key="6">
    <source>
        <dbReference type="PROSITE" id="PS50020"/>
    </source>
</evidence>
<evidence type="ECO:0000256" key="1">
    <source>
        <dbReference type="ARBA" id="ARBA00000971"/>
    </source>
</evidence>
<dbReference type="SMART" id="SM00456">
    <property type="entry name" value="WW"/>
    <property type="match status" value="1"/>
</dbReference>
<evidence type="ECO:0000256" key="3">
    <source>
        <dbReference type="ARBA" id="ARBA00023235"/>
    </source>
</evidence>
<dbReference type="Pfam" id="PF00397">
    <property type="entry name" value="WW"/>
    <property type="match status" value="1"/>
</dbReference>
<dbReference type="Gene3D" id="3.10.50.40">
    <property type="match status" value="1"/>
</dbReference>
<dbReference type="InterPro" id="IPR046357">
    <property type="entry name" value="PPIase_dom_sf"/>
</dbReference>
<dbReference type="FunFam" id="2.20.70.10:FF:000066">
    <property type="entry name" value="Peptidyl-prolyl cis-trans isomerase"/>
    <property type="match status" value="1"/>
</dbReference>